<evidence type="ECO:0000313" key="10">
    <source>
        <dbReference type="EMBL" id="OUJ19136.1"/>
    </source>
</evidence>
<evidence type="ECO:0000256" key="3">
    <source>
        <dbReference type="ARBA" id="ARBA00022781"/>
    </source>
</evidence>
<comment type="subcellular location">
    <subcellularLocation>
        <location evidence="7">Cell membrane</location>
        <topology evidence="7">Peripheral membrane protein</topology>
    </subcellularLocation>
</comment>
<dbReference type="InterPro" id="IPR028987">
    <property type="entry name" value="ATP_synth_B-like_membr_sf"/>
</dbReference>
<keyword evidence="11" id="KW-1185">Reference proteome</keyword>
<dbReference type="GO" id="GO:0046933">
    <property type="term" value="F:proton-transporting ATP synthase activity, rotational mechanism"/>
    <property type="evidence" value="ECO:0007669"/>
    <property type="project" value="UniProtKB-UniRule"/>
</dbReference>
<dbReference type="Gene3D" id="1.20.5.620">
    <property type="entry name" value="F1F0 ATP synthase subunit B, membrane domain"/>
    <property type="match status" value="1"/>
</dbReference>
<accession>A0A1Y3GIA4</accession>
<protein>
    <recommendedName>
        <fullName evidence="7">A-type ATP synthase subunit E</fullName>
    </recommendedName>
</protein>
<comment type="subunit">
    <text evidence="7">Has multiple subunits with at least A(3), B(3), C, D, E, F, H, I and proteolipid K(x).</text>
</comment>
<evidence type="ECO:0000256" key="6">
    <source>
        <dbReference type="ARBA" id="ARBA00023310"/>
    </source>
</evidence>
<organism evidence="10 11">
    <name type="scientific">Methanonatronarchaeum thermophilum</name>
    <dbReference type="NCBI Taxonomy" id="1927129"/>
    <lineage>
        <taxon>Archaea</taxon>
        <taxon>Methanobacteriati</taxon>
        <taxon>Methanobacteriota</taxon>
        <taxon>Methanonatronarchaeia</taxon>
        <taxon>Methanonatronarchaeales</taxon>
        <taxon>Methanonatronarchaeaceae</taxon>
        <taxon>Methanonatronarchaeum</taxon>
    </lineage>
</organism>
<dbReference type="PANTHER" id="PTHR45715">
    <property type="entry name" value="ATPASE H+-TRANSPORTING V1 SUBUNIT E1A-RELATED"/>
    <property type="match status" value="1"/>
</dbReference>
<keyword evidence="7" id="KW-1003">Cell membrane</keyword>
<evidence type="ECO:0000256" key="1">
    <source>
        <dbReference type="ARBA" id="ARBA00005901"/>
    </source>
</evidence>
<dbReference type="GO" id="GO:0042777">
    <property type="term" value="P:proton motive force-driven plasma membrane ATP synthesis"/>
    <property type="evidence" value="ECO:0007669"/>
    <property type="project" value="UniProtKB-UniRule"/>
</dbReference>
<keyword evidence="6 7" id="KW-0066">ATP synthesis</keyword>
<gene>
    <name evidence="7" type="primary">atpE</name>
    <name evidence="10" type="ORF">AMET1_0788</name>
</gene>
<comment type="similarity">
    <text evidence="1 7">Belongs to the V-ATPase E subunit family.</text>
</comment>
<evidence type="ECO:0000256" key="7">
    <source>
        <dbReference type="HAMAP-Rule" id="MF_00311"/>
    </source>
</evidence>
<keyword evidence="8" id="KW-0175">Coiled coil</keyword>
<evidence type="ECO:0000256" key="5">
    <source>
        <dbReference type="ARBA" id="ARBA00023136"/>
    </source>
</evidence>
<dbReference type="AlphaFoldDB" id="A0A1Y3GIA4"/>
<keyword evidence="4 7" id="KW-0406">Ion transport</keyword>
<dbReference type="EMBL" id="MRZU01000003">
    <property type="protein sequence ID" value="OUJ19136.1"/>
    <property type="molecule type" value="Genomic_DNA"/>
</dbReference>
<dbReference type="SUPFAM" id="SSF160527">
    <property type="entry name" value="V-type ATPase subunit E-like"/>
    <property type="match status" value="1"/>
</dbReference>
<feature type="coiled-coil region" evidence="8">
    <location>
        <begin position="125"/>
        <end position="152"/>
    </location>
</feature>
<feature type="region of interest" description="Disordered" evidence="9">
    <location>
        <begin position="1"/>
        <end position="24"/>
    </location>
</feature>
<sequence length="203" mass="23520">MESGVEKITKEITNKAEEEAEQLVSEAKKRAENIKQNAREKASQKKQEIIEERREEIEQEKRSVMADAKLKSKRAKLDVKEELINEIIENVKTTISEYSDQEKLELLKNLIKESFIEINTDKLTINSNNQDKELIQENKQQIETEISEKLDKQVEIQIGETIETVGGVTAKPPEGSITIDNTIEERIRRKRGEIRQIINRVCF</sequence>
<feature type="compositionally biased region" description="Basic and acidic residues" evidence="9">
    <location>
        <begin position="1"/>
        <end position="17"/>
    </location>
</feature>
<dbReference type="InterPro" id="IPR038495">
    <property type="entry name" value="ATPase_E_C"/>
</dbReference>
<dbReference type="InterPro" id="IPR002842">
    <property type="entry name" value="ATPase_V1_Esu"/>
</dbReference>
<dbReference type="Pfam" id="PF01991">
    <property type="entry name" value="vATP-synt_E"/>
    <property type="match status" value="1"/>
</dbReference>
<proteinExistence type="inferred from homology"/>
<evidence type="ECO:0000313" key="11">
    <source>
        <dbReference type="Proteomes" id="UP000195137"/>
    </source>
</evidence>
<evidence type="ECO:0000256" key="9">
    <source>
        <dbReference type="SAM" id="MobiDB-lite"/>
    </source>
</evidence>
<evidence type="ECO:0000256" key="2">
    <source>
        <dbReference type="ARBA" id="ARBA00022448"/>
    </source>
</evidence>
<comment type="function">
    <text evidence="7">Component of the A-type ATP synthase that produces ATP from ADP in the presence of a proton gradient across the membrane.</text>
</comment>
<dbReference type="Gene3D" id="3.30.2320.30">
    <property type="entry name" value="ATP synthase, E subunit, C-terminal"/>
    <property type="match status" value="1"/>
</dbReference>
<name>A0A1Y3GIA4_9EURY</name>
<dbReference type="GO" id="GO:0033178">
    <property type="term" value="C:proton-transporting two-sector ATPase complex, catalytic domain"/>
    <property type="evidence" value="ECO:0007669"/>
    <property type="project" value="InterPro"/>
</dbReference>
<dbReference type="Proteomes" id="UP000195137">
    <property type="component" value="Unassembled WGS sequence"/>
</dbReference>
<evidence type="ECO:0000256" key="8">
    <source>
        <dbReference type="SAM" id="Coils"/>
    </source>
</evidence>
<reference evidence="10 11" key="1">
    <citation type="submission" date="2016-12" db="EMBL/GenBank/DDBJ databases">
        <title>Discovery of methanogenic haloarchaea.</title>
        <authorList>
            <person name="Sorokin D.Y."/>
            <person name="Makarova K.S."/>
            <person name="Abbas B."/>
            <person name="Ferrer M."/>
            <person name="Golyshin P.N."/>
        </authorList>
    </citation>
    <scope>NUCLEOTIDE SEQUENCE [LARGE SCALE GENOMIC DNA]</scope>
    <source>
        <strain evidence="10">AMET1</strain>
    </source>
</reference>
<keyword evidence="2 7" id="KW-0813">Transport</keyword>
<evidence type="ECO:0000256" key="4">
    <source>
        <dbReference type="ARBA" id="ARBA00023065"/>
    </source>
</evidence>
<dbReference type="GO" id="GO:0005886">
    <property type="term" value="C:plasma membrane"/>
    <property type="evidence" value="ECO:0007669"/>
    <property type="project" value="UniProtKB-SubCell"/>
</dbReference>
<dbReference type="GO" id="GO:0005524">
    <property type="term" value="F:ATP binding"/>
    <property type="evidence" value="ECO:0007669"/>
    <property type="project" value="UniProtKB-UniRule"/>
</dbReference>
<keyword evidence="5 7" id="KW-0472">Membrane</keyword>
<keyword evidence="3 7" id="KW-0375">Hydrogen ion transport</keyword>
<dbReference type="GO" id="GO:0046961">
    <property type="term" value="F:proton-transporting ATPase activity, rotational mechanism"/>
    <property type="evidence" value="ECO:0007669"/>
    <property type="project" value="InterPro"/>
</dbReference>
<dbReference type="SUPFAM" id="SSF81573">
    <property type="entry name" value="F1F0 ATP synthase subunit B, membrane domain"/>
    <property type="match status" value="1"/>
</dbReference>
<dbReference type="HAMAP" id="MF_00311">
    <property type="entry name" value="ATP_synth_E_arch"/>
    <property type="match status" value="1"/>
</dbReference>
<comment type="caution">
    <text evidence="10">The sequence shown here is derived from an EMBL/GenBank/DDBJ whole genome shotgun (WGS) entry which is preliminary data.</text>
</comment>